<dbReference type="EMBL" id="BMJT01000006">
    <property type="protein sequence ID" value="GGG26341.1"/>
    <property type="molecule type" value="Genomic_DNA"/>
</dbReference>
<evidence type="ECO:0000256" key="1">
    <source>
        <dbReference type="SAM" id="Phobius"/>
    </source>
</evidence>
<keyword evidence="1" id="KW-0472">Membrane</keyword>
<reference evidence="2" key="1">
    <citation type="journal article" date="2014" name="Int. J. Syst. Evol. Microbiol.">
        <title>Complete genome sequence of Corynebacterium casei LMG S-19264T (=DSM 44701T), isolated from a smear-ripened cheese.</title>
        <authorList>
            <consortium name="US DOE Joint Genome Institute (JGI-PGF)"/>
            <person name="Walter F."/>
            <person name="Albersmeier A."/>
            <person name="Kalinowski J."/>
            <person name="Ruckert C."/>
        </authorList>
    </citation>
    <scope>NUCLEOTIDE SEQUENCE</scope>
    <source>
        <strain evidence="2">CGMCC 1.15760</strain>
    </source>
</reference>
<name>A0A917G707_9BACI</name>
<evidence type="ECO:0000313" key="2">
    <source>
        <dbReference type="EMBL" id="GGG26341.1"/>
    </source>
</evidence>
<keyword evidence="1" id="KW-1133">Transmembrane helix</keyword>
<evidence type="ECO:0000313" key="3">
    <source>
        <dbReference type="Proteomes" id="UP000616608"/>
    </source>
</evidence>
<feature type="transmembrane region" description="Helical" evidence="1">
    <location>
        <begin position="12"/>
        <end position="43"/>
    </location>
</feature>
<gene>
    <name evidence="2" type="ORF">GCM10007425_21150</name>
</gene>
<reference evidence="2" key="2">
    <citation type="submission" date="2020-09" db="EMBL/GenBank/DDBJ databases">
        <authorList>
            <person name="Sun Q."/>
            <person name="Zhou Y."/>
        </authorList>
    </citation>
    <scope>NUCLEOTIDE SEQUENCE</scope>
    <source>
        <strain evidence="2">CGMCC 1.15760</strain>
    </source>
</reference>
<keyword evidence="1" id="KW-0812">Transmembrane</keyword>
<organism evidence="2 3">
    <name type="scientific">Lysinibacillus alkalisoli</name>
    <dbReference type="NCBI Taxonomy" id="1911548"/>
    <lineage>
        <taxon>Bacteria</taxon>
        <taxon>Bacillati</taxon>
        <taxon>Bacillota</taxon>
        <taxon>Bacilli</taxon>
        <taxon>Bacillales</taxon>
        <taxon>Bacillaceae</taxon>
        <taxon>Lysinibacillus</taxon>
    </lineage>
</organism>
<accession>A0A917G707</accession>
<dbReference type="AlphaFoldDB" id="A0A917G707"/>
<sequence length="109" mass="12272">MYQETKRINYIVLISLLCFNFIFITGVAIGIVALIASLWIVIASFIASPLALLSLIALDLQSFVWWEFIGSIVLFAIGIFLYPIAKKMTTLTAKAAILYIKMNQQAIYY</sequence>
<dbReference type="RefSeq" id="WP_188615022.1">
    <property type="nucleotide sequence ID" value="NZ_BMJT01000006.1"/>
</dbReference>
<proteinExistence type="predicted"/>
<keyword evidence="3" id="KW-1185">Reference proteome</keyword>
<protein>
    <submittedName>
        <fullName evidence="2">Uncharacterized protein</fullName>
    </submittedName>
</protein>
<comment type="caution">
    <text evidence="2">The sequence shown here is derived from an EMBL/GenBank/DDBJ whole genome shotgun (WGS) entry which is preliminary data.</text>
</comment>
<dbReference type="Proteomes" id="UP000616608">
    <property type="component" value="Unassembled WGS sequence"/>
</dbReference>
<feature type="transmembrane region" description="Helical" evidence="1">
    <location>
        <begin position="63"/>
        <end position="84"/>
    </location>
</feature>